<keyword evidence="11" id="KW-1185">Reference proteome</keyword>
<dbReference type="Gene3D" id="3.80.10.10">
    <property type="entry name" value="Ribonuclease Inhibitor"/>
    <property type="match status" value="1"/>
</dbReference>
<evidence type="ECO:0000256" key="4">
    <source>
        <dbReference type="ARBA" id="ARBA00022729"/>
    </source>
</evidence>
<dbReference type="InterPro" id="IPR046956">
    <property type="entry name" value="RLP23-like"/>
</dbReference>
<dbReference type="GO" id="GO:0016020">
    <property type="term" value="C:membrane"/>
    <property type="evidence" value="ECO:0007669"/>
    <property type="project" value="UniProtKB-SubCell"/>
</dbReference>
<evidence type="ECO:0000313" key="10">
    <source>
        <dbReference type="EMBL" id="KAG2596159.1"/>
    </source>
</evidence>
<keyword evidence="4" id="KW-0732">Signal</keyword>
<evidence type="ECO:0000313" key="11">
    <source>
        <dbReference type="Proteomes" id="UP000823388"/>
    </source>
</evidence>
<evidence type="ECO:0000256" key="5">
    <source>
        <dbReference type="ARBA" id="ARBA00022737"/>
    </source>
</evidence>
<dbReference type="InterPro" id="IPR055414">
    <property type="entry name" value="LRR_R13L4/SHOC2-like"/>
</dbReference>
<keyword evidence="8" id="KW-0325">Glycoprotein</keyword>
<dbReference type="FunFam" id="3.80.10.10:FF:000383">
    <property type="entry name" value="Leucine-rich repeat receptor protein kinase EMS1"/>
    <property type="match status" value="1"/>
</dbReference>
<evidence type="ECO:0000256" key="6">
    <source>
        <dbReference type="ARBA" id="ARBA00022989"/>
    </source>
</evidence>
<keyword evidence="3" id="KW-0812">Transmembrane</keyword>
<evidence type="ECO:0000256" key="1">
    <source>
        <dbReference type="ARBA" id="ARBA00004479"/>
    </source>
</evidence>
<comment type="caution">
    <text evidence="10">The sequence shown here is derived from an EMBL/GenBank/DDBJ whole genome shotgun (WGS) entry which is preliminary data.</text>
</comment>
<keyword evidence="2" id="KW-0433">Leucine-rich repeat</keyword>
<evidence type="ECO:0000259" key="9">
    <source>
        <dbReference type="Pfam" id="PF23598"/>
    </source>
</evidence>
<gene>
    <name evidence="10" type="ORF">PVAP13_5KG144021</name>
</gene>
<proteinExistence type="predicted"/>
<protein>
    <recommendedName>
        <fullName evidence="9">Disease resistance R13L4/SHOC-2-like LRR domain-containing protein</fullName>
    </recommendedName>
</protein>
<dbReference type="EMBL" id="CM029045">
    <property type="protein sequence ID" value="KAG2596159.1"/>
    <property type="molecule type" value="Genomic_DNA"/>
</dbReference>
<dbReference type="Pfam" id="PF23598">
    <property type="entry name" value="LRR_14"/>
    <property type="match status" value="1"/>
</dbReference>
<sequence length="251" mass="28061">METSWFRNITSLTCLNLRSTSLYGRIPDTLGDMASLQVLDLSNYNGDDKNMRIMTTDMKSLCNLEVLNLGSAQFYGDITQLFKNLPRCSPNKLQVLDLGGNQLSGMLPRWIGQLTSLVLLYLSWNNITGPLPMSVGQLTGLRTLDLSCNRLTGHVPYEIGMLTNLTSLYLNNNDLDGVITEKHFARSRNLQYIDLSYNALKIELSSNWQPPSTLTSAHFAACQMGPMFPGWLQWALCFHSGSPMPLEMLNA</sequence>
<comment type="subcellular location">
    <subcellularLocation>
        <location evidence="1">Membrane</location>
        <topology evidence="1">Single-pass type I membrane protein</topology>
    </subcellularLocation>
</comment>
<evidence type="ECO:0000256" key="7">
    <source>
        <dbReference type="ARBA" id="ARBA00023136"/>
    </source>
</evidence>
<dbReference type="InterPro" id="IPR032675">
    <property type="entry name" value="LRR_dom_sf"/>
</dbReference>
<keyword evidence="6" id="KW-1133">Transmembrane helix</keyword>
<evidence type="ECO:0000256" key="2">
    <source>
        <dbReference type="ARBA" id="ARBA00022614"/>
    </source>
</evidence>
<evidence type="ECO:0000256" key="3">
    <source>
        <dbReference type="ARBA" id="ARBA00022692"/>
    </source>
</evidence>
<organism evidence="10 11">
    <name type="scientific">Panicum virgatum</name>
    <name type="common">Blackwell switchgrass</name>
    <dbReference type="NCBI Taxonomy" id="38727"/>
    <lineage>
        <taxon>Eukaryota</taxon>
        <taxon>Viridiplantae</taxon>
        <taxon>Streptophyta</taxon>
        <taxon>Embryophyta</taxon>
        <taxon>Tracheophyta</taxon>
        <taxon>Spermatophyta</taxon>
        <taxon>Magnoliopsida</taxon>
        <taxon>Liliopsida</taxon>
        <taxon>Poales</taxon>
        <taxon>Poaceae</taxon>
        <taxon>PACMAD clade</taxon>
        <taxon>Panicoideae</taxon>
        <taxon>Panicodae</taxon>
        <taxon>Paniceae</taxon>
        <taxon>Panicinae</taxon>
        <taxon>Panicum</taxon>
        <taxon>Panicum sect. Hiantes</taxon>
    </lineage>
</organism>
<accession>A0A8T0SIP4</accession>
<dbReference type="SUPFAM" id="SSF52058">
    <property type="entry name" value="L domain-like"/>
    <property type="match status" value="1"/>
</dbReference>
<dbReference type="PRINTS" id="PR00019">
    <property type="entry name" value="LEURICHRPT"/>
</dbReference>
<dbReference type="Proteomes" id="UP000823388">
    <property type="component" value="Chromosome 5K"/>
</dbReference>
<name>A0A8T0SIP4_PANVG</name>
<keyword evidence="5" id="KW-0677">Repeat</keyword>
<dbReference type="AlphaFoldDB" id="A0A8T0SIP4"/>
<evidence type="ECO:0000256" key="8">
    <source>
        <dbReference type="ARBA" id="ARBA00023180"/>
    </source>
</evidence>
<keyword evidence="7" id="KW-0472">Membrane</keyword>
<dbReference type="PANTHER" id="PTHR48063">
    <property type="entry name" value="LRR RECEPTOR-LIKE KINASE"/>
    <property type="match status" value="1"/>
</dbReference>
<dbReference type="PANTHER" id="PTHR48063:SF40">
    <property type="entry name" value="LEUCINE-RICH REPEAT-CONTAINING N-TERMINAL PLANT-TYPE DOMAIN-CONTAINING PROTEIN"/>
    <property type="match status" value="1"/>
</dbReference>
<reference evidence="10" key="1">
    <citation type="submission" date="2020-05" db="EMBL/GenBank/DDBJ databases">
        <title>WGS assembly of Panicum virgatum.</title>
        <authorList>
            <person name="Lovell J.T."/>
            <person name="Jenkins J."/>
            <person name="Shu S."/>
            <person name="Juenger T.E."/>
            <person name="Schmutz J."/>
        </authorList>
    </citation>
    <scope>NUCLEOTIDE SEQUENCE</scope>
    <source>
        <strain evidence="10">AP13</strain>
    </source>
</reference>
<feature type="domain" description="Disease resistance R13L4/SHOC-2-like LRR" evidence="9">
    <location>
        <begin position="92"/>
        <end position="234"/>
    </location>
</feature>